<evidence type="ECO:0000313" key="2">
    <source>
        <dbReference type="EMBL" id="CAI4214640.1"/>
    </source>
</evidence>
<name>A0A9P1M8Y1_9PEZI</name>
<proteinExistence type="predicted"/>
<sequence>MGRDADPVDDGPTSPDLVPIPAAAAGMLLLNFVAPPPTRPRSPCRSSQLLSTPDSNPSNRGEGSVSTCDGRRFRGENKPPRSSPGCTNDRDPADRGVAPVGARRAPVAVLFSLVCLDMGCDVYPVGRSPSRHSSGISTRGKPAIRSSSLRNASACIGGGAESPRLRPRLHHQTLALVRL</sequence>
<feature type="compositionally biased region" description="Polar residues" evidence="1">
    <location>
        <begin position="48"/>
        <end position="67"/>
    </location>
</feature>
<feature type="region of interest" description="Disordered" evidence="1">
    <location>
        <begin position="33"/>
        <end position="98"/>
    </location>
</feature>
<comment type="caution">
    <text evidence="2">The sequence shown here is derived from an EMBL/GenBank/DDBJ whole genome shotgun (WGS) entry which is preliminary data.</text>
</comment>
<feature type="compositionally biased region" description="Basic and acidic residues" evidence="1">
    <location>
        <begin position="69"/>
        <end position="79"/>
    </location>
</feature>
<dbReference type="Proteomes" id="UP000838763">
    <property type="component" value="Unassembled WGS sequence"/>
</dbReference>
<evidence type="ECO:0000256" key="1">
    <source>
        <dbReference type="SAM" id="MobiDB-lite"/>
    </source>
</evidence>
<dbReference type="EMBL" id="CALLCH030000012">
    <property type="protein sequence ID" value="CAI4214640.1"/>
    <property type="molecule type" value="Genomic_DNA"/>
</dbReference>
<evidence type="ECO:0000313" key="3">
    <source>
        <dbReference type="Proteomes" id="UP000838763"/>
    </source>
</evidence>
<accession>A0A9P1M8Y1</accession>
<organism evidence="2 3">
    <name type="scientific">Parascedosporium putredinis</name>
    <dbReference type="NCBI Taxonomy" id="1442378"/>
    <lineage>
        <taxon>Eukaryota</taxon>
        <taxon>Fungi</taxon>
        <taxon>Dikarya</taxon>
        <taxon>Ascomycota</taxon>
        <taxon>Pezizomycotina</taxon>
        <taxon>Sordariomycetes</taxon>
        <taxon>Hypocreomycetidae</taxon>
        <taxon>Microascales</taxon>
        <taxon>Microascaceae</taxon>
        <taxon>Parascedosporium</taxon>
    </lineage>
</organism>
<reference evidence="2" key="1">
    <citation type="submission" date="2022-11" db="EMBL/GenBank/DDBJ databases">
        <authorList>
            <person name="Scott C."/>
            <person name="Bruce N."/>
        </authorList>
    </citation>
    <scope>NUCLEOTIDE SEQUENCE</scope>
</reference>
<protein>
    <submittedName>
        <fullName evidence="2">Uncharacterized protein</fullName>
    </submittedName>
</protein>
<keyword evidence="3" id="KW-1185">Reference proteome</keyword>
<dbReference type="AlphaFoldDB" id="A0A9P1M8Y1"/>
<gene>
    <name evidence="2" type="ORF">PPNO1_LOCUS4369</name>
</gene>